<dbReference type="InterPro" id="IPR050079">
    <property type="entry name" value="DEAD_box_RNA_helicase"/>
</dbReference>
<feature type="compositionally biased region" description="Basic and acidic residues" evidence="7">
    <location>
        <begin position="390"/>
        <end position="432"/>
    </location>
</feature>
<dbReference type="PROSITE" id="PS51192">
    <property type="entry name" value="HELICASE_ATP_BIND_1"/>
    <property type="match status" value="1"/>
</dbReference>
<feature type="compositionally biased region" description="Basic residues" evidence="7">
    <location>
        <begin position="536"/>
        <end position="546"/>
    </location>
</feature>
<dbReference type="InterPro" id="IPR014001">
    <property type="entry name" value="Helicase_ATP-bd"/>
</dbReference>
<evidence type="ECO:0000259" key="8">
    <source>
        <dbReference type="PROSITE" id="PS51192"/>
    </source>
</evidence>
<reference evidence="11 12" key="1">
    <citation type="submission" date="2011-09" db="EMBL/GenBank/DDBJ databases">
        <title>The draft genome of Treponema saccharophilum DSM 2985.</title>
        <authorList>
            <consortium name="US DOE Joint Genome Institute (JGI-PGF)"/>
            <person name="Lucas S."/>
            <person name="Copeland A."/>
            <person name="Lapidus A."/>
            <person name="Glavina del Rio T."/>
            <person name="Dalin E."/>
            <person name="Tice H."/>
            <person name="Bruce D."/>
            <person name="Goodwin L."/>
            <person name="Pitluck S."/>
            <person name="Peters L."/>
            <person name="Kyrpides N."/>
            <person name="Mavromatis K."/>
            <person name="Ivanova N."/>
            <person name="Markowitz V."/>
            <person name="Cheng J.-F."/>
            <person name="Hugenholtz P."/>
            <person name="Woyke T."/>
            <person name="Wu D."/>
            <person name="Gronow S."/>
            <person name="Wellnitz S."/>
            <person name="Brambilla E."/>
            <person name="Klenk H.-P."/>
            <person name="Eisen J.A."/>
        </authorList>
    </citation>
    <scope>NUCLEOTIDE SEQUENCE [LARGE SCALE GENOMIC DNA]</scope>
    <source>
        <strain evidence="11 12">DSM 2985</strain>
    </source>
</reference>
<dbReference type="RefSeq" id="WP_002706475.1">
    <property type="nucleotide sequence ID" value="NZ_AGRW01000054.1"/>
</dbReference>
<dbReference type="PROSITE" id="PS51194">
    <property type="entry name" value="HELICASE_CTER"/>
    <property type="match status" value="1"/>
</dbReference>
<evidence type="ECO:0000256" key="4">
    <source>
        <dbReference type="ARBA" id="ARBA00022840"/>
    </source>
</evidence>
<dbReference type="PANTHER" id="PTHR47959:SF10">
    <property type="entry name" value="ATP-DEPENDENT RNA HELICASE RHLB"/>
    <property type="match status" value="1"/>
</dbReference>
<dbReference type="GO" id="GO:0016787">
    <property type="term" value="F:hydrolase activity"/>
    <property type="evidence" value="ECO:0007669"/>
    <property type="project" value="UniProtKB-KW"/>
</dbReference>
<dbReference type="PANTHER" id="PTHR47959">
    <property type="entry name" value="ATP-DEPENDENT RNA HELICASE RHLE-RELATED"/>
    <property type="match status" value="1"/>
</dbReference>
<feature type="region of interest" description="Disordered" evidence="7">
    <location>
        <begin position="390"/>
        <end position="449"/>
    </location>
</feature>
<keyword evidence="2" id="KW-0378">Hydrolase</keyword>
<evidence type="ECO:0000256" key="3">
    <source>
        <dbReference type="ARBA" id="ARBA00022806"/>
    </source>
</evidence>
<dbReference type="EMBL" id="AGRW01000054">
    <property type="protein sequence ID" value="EIC00780.1"/>
    <property type="molecule type" value="Genomic_DNA"/>
</dbReference>
<dbReference type="GO" id="GO:0003724">
    <property type="term" value="F:RNA helicase activity"/>
    <property type="evidence" value="ECO:0007669"/>
    <property type="project" value="InterPro"/>
</dbReference>
<accession>H7EPE7</accession>
<dbReference type="GO" id="GO:0003676">
    <property type="term" value="F:nucleic acid binding"/>
    <property type="evidence" value="ECO:0007669"/>
    <property type="project" value="InterPro"/>
</dbReference>
<dbReference type="Pfam" id="PF00270">
    <property type="entry name" value="DEAD"/>
    <property type="match status" value="1"/>
</dbReference>
<dbReference type="AlphaFoldDB" id="H7EPE7"/>
<feature type="domain" description="Helicase C-terminal" evidence="9">
    <location>
        <begin position="217"/>
        <end position="379"/>
    </location>
</feature>
<dbReference type="SMART" id="SM00487">
    <property type="entry name" value="DEXDc"/>
    <property type="match status" value="1"/>
</dbReference>
<feature type="domain" description="DEAD-box RNA helicase Q" evidence="10">
    <location>
        <begin position="1"/>
        <end position="29"/>
    </location>
</feature>
<keyword evidence="12" id="KW-1185">Reference proteome</keyword>
<dbReference type="Proteomes" id="UP000003571">
    <property type="component" value="Unassembled WGS sequence"/>
</dbReference>
<feature type="region of interest" description="Disordered" evidence="7">
    <location>
        <begin position="464"/>
        <end position="552"/>
    </location>
</feature>
<dbReference type="InterPro" id="IPR044742">
    <property type="entry name" value="DEAD/DEAH_RhlB"/>
</dbReference>
<keyword evidence="4" id="KW-0067">ATP-binding</keyword>
<proteinExistence type="inferred from homology"/>
<evidence type="ECO:0000256" key="6">
    <source>
        <dbReference type="PROSITE-ProRule" id="PRU00552"/>
    </source>
</evidence>
<keyword evidence="3 11" id="KW-0347">Helicase</keyword>
<evidence type="ECO:0000256" key="2">
    <source>
        <dbReference type="ARBA" id="ARBA00022801"/>
    </source>
</evidence>
<dbReference type="CDD" id="cd00268">
    <property type="entry name" value="DEADc"/>
    <property type="match status" value="1"/>
</dbReference>
<evidence type="ECO:0000256" key="1">
    <source>
        <dbReference type="ARBA" id="ARBA00022741"/>
    </source>
</evidence>
<evidence type="ECO:0000256" key="7">
    <source>
        <dbReference type="SAM" id="MobiDB-lite"/>
    </source>
</evidence>
<dbReference type="InterPro" id="IPR014014">
    <property type="entry name" value="RNA_helicase_DEAD_Q_motif"/>
</dbReference>
<evidence type="ECO:0000259" key="9">
    <source>
        <dbReference type="PROSITE" id="PS51194"/>
    </source>
</evidence>
<name>H7EPE7_9SPIR</name>
<dbReference type="InterPro" id="IPR027417">
    <property type="entry name" value="P-loop_NTPase"/>
</dbReference>
<evidence type="ECO:0000256" key="5">
    <source>
        <dbReference type="ARBA" id="ARBA00038437"/>
    </source>
</evidence>
<dbReference type="GO" id="GO:0005524">
    <property type="term" value="F:ATP binding"/>
    <property type="evidence" value="ECO:0007669"/>
    <property type="project" value="UniProtKB-KW"/>
</dbReference>
<dbReference type="PATRIC" id="fig|907348.3.peg.2847"/>
<comment type="caution">
    <text evidence="11">The sequence shown here is derived from an EMBL/GenBank/DDBJ whole genome shotgun (WGS) entry which is preliminary data.</text>
</comment>
<evidence type="ECO:0000259" key="10">
    <source>
        <dbReference type="PROSITE" id="PS51195"/>
    </source>
</evidence>
<evidence type="ECO:0000313" key="11">
    <source>
        <dbReference type="EMBL" id="EIC00780.1"/>
    </source>
</evidence>
<dbReference type="Gene3D" id="3.40.50.300">
    <property type="entry name" value="P-loop containing nucleotide triphosphate hydrolases"/>
    <property type="match status" value="2"/>
</dbReference>
<feature type="compositionally biased region" description="Basic and acidic residues" evidence="7">
    <location>
        <begin position="484"/>
        <end position="507"/>
    </location>
</feature>
<organism evidence="11 12">
    <name type="scientific">Treponema saccharophilum DSM 2985</name>
    <dbReference type="NCBI Taxonomy" id="907348"/>
    <lineage>
        <taxon>Bacteria</taxon>
        <taxon>Pseudomonadati</taxon>
        <taxon>Spirochaetota</taxon>
        <taxon>Spirochaetia</taxon>
        <taxon>Spirochaetales</taxon>
        <taxon>Treponemataceae</taxon>
        <taxon>Treponema</taxon>
    </lineage>
</organism>
<dbReference type="SMART" id="SM00490">
    <property type="entry name" value="HELICc"/>
    <property type="match status" value="1"/>
</dbReference>
<dbReference type="OrthoDB" id="9805696at2"/>
<dbReference type="GO" id="GO:0005829">
    <property type="term" value="C:cytosol"/>
    <property type="evidence" value="ECO:0007669"/>
    <property type="project" value="TreeGrafter"/>
</dbReference>
<protein>
    <submittedName>
        <fullName evidence="11">DEAD/DEAH box helicase domain protein</fullName>
    </submittedName>
</protein>
<dbReference type="STRING" id="907348.TresaDRAFT_0253"/>
<dbReference type="SUPFAM" id="SSF52540">
    <property type="entry name" value="P-loop containing nucleoside triphosphate hydrolases"/>
    <property type="match status" value="1"/>
</dbReference>
<dbReference type="Pfam" id="PF00271">
    <property type="entry name" value="Helicase_C"/>
    <property type="match status" value="1"/>
</dbReference>
<dbReference type="CDD" id="cd18787">
    <property type="entry name" value="SF2_C_DEAD"/>
    <property type="match status" value="1"/>
</dbReference>
<gene>
    <name evidence="11" type="ORF">TresaDRAFT_0253</name>
</gene>
<evidence type="ECO:0000313" key="12">
    <source>
        <dbReference type="Proteomes" id="UP000003571"/>
    </source>
</evidence>
<dbReference type="InterPro" id="IPR011545">
    <property type="entry name" value="DEAD/DEAH_box_helicase_dom"/>
</dbReference>
<feature type="domain" description="Helicase ATP-binding" evidence="8">
    <location>
        <begin position="32"/>
        <end position="206"/>
    </location>
</feature>
<dbReference type="PROSITE" id="PS51195">
    <property type="entry name" value="Q_MOTIF"/>
    <property type="match status" value="1"/>
</dbReference>
<dbReference type="InterPro" id="IPR001650">
    <property type="entry name" value="Helicase_C-like"/>
</dbReference>
<sequence>MDYSEINLDETIQKGLAEAGYVTCTPVQEQVLQASLDGTDLYVQSQTGTGKTAAYLVSIMQELLSKGADERGTALVMVPTRELAVQVEEEALKLGKYTGLRFASFFGGVGYEKQVAALKAGVDVIIGTPGRVIDLQEGRQMDLSRVAFLAIDEADRMFDMGFYPDLRKLIKVLPSSEVRQTMLFSATLNLNVKNLAYEYTKSPKEITIEAQNITVDEINQVLMHVSGEDKNRLLVGIIEREKPESLIIFCNTKKMCEVISKRLRINGIDNEFIIGDLPQKKRQHIMDDFKNGRTRCLIATDVAARGIDVNDLAMVINYDLPNESENYVHRIGRTARAGKSGKAYSFCSDSPEDAFNLMGIESYIEKKIPFVVAAEEDFGEDKSKDMWIRTGDWRDDGRGERSPRGSSRDSSRHPRGERRERDGLKERGERVGRRGRKPRMSDDEAGRMAGLSLEERMKLYKEKYASEQRPVALKGVDSAQAGGSRERRGGKKRGDAPRQVRSGEARGKGAPAPKRQETPKKKPAAQNARPAEKPKGLLHRIRSFFRRSGEKK</sequence>
<feature type="short sequence motif" description="Q motif" evidence="6">
    <location>
        <begin position="1"/>
        <end position="29"/>
    </location>
</feature>
<dbReference type="eggNOG" id="COG0513">
    <property type="taxonomic scope" value="Bacteria"/>
</dbReference>
<keyword evidence="1" id="KW-0547">Nucleotide-binding</keyword>
<comment type="similarity">
    <text evidence="5">Belongs to the DEAD box helicase family.</text>
</comment>